<reference evidence="2" key="1">
    <citation type="submission" date="2023-06" db="EMBL/GenBank/DDBJ databases">
        <title>Genomic of Agaribacillus aureum.</title>
        <authorList>
            <person name="Wang G."/>
        </authorList>
    </citation>
    <scope>NUCLEOTIDE SEQUENCE</scope>
    <source>
        <strain evidence="2">BMA12</strain>
    </source>
</reference>
<evidence type="ECO:0000256" key="1">
    <source>
        <dbReference type="SAM" id="Phobius"/>
    </source>
</evidence>
<evidence type="ECO:0000313" key="2">
    <source>
        <dbReference type="EMBL" id="MDN5215662.1"/>
    </source>
</evidence>
<dbReference type="SUPFAM" id="SSF51126">
    <property type="entry name" value="Pectin lyase-like"/>
    <property type="match status" value="1"/>
</dbReference>
<keyword evidence="1" id="KW-1133">Transmembrane helix</keyword>
<proteinExistence type="predicted"/>
<comment type="caution">
    <text evidence="2">The sequence shown here is derived from an EMBL/GenBank/DDBJ whole genome shotgun (WGS) entry which is preliminary data.</text>
</comment>
<feature type="transmembrane region" description="Helical" evidence="1">
    <location>
        <begin position="12"/>
        <end position="32"/>
    </location>
</feature>
<sequence>MNLPKNKRGPFTELILIPLIFLFIFLFISSSFNSATDQNKADTLLNKANRFLPLLSQKYATQVTNTLAQDSTYIYSVGLYDDSVQRRLVLINENPSQREFQNRIIVNVYPKNVDQYKHASNFDGDGFLDYTSIDKPVMHHYDSSNYSVLEVALPYINIDKIFIKQPGIWKQTLMTPFPDTKPDEKVDYEVSLQALYTPLFIKVLQSYDIAHLSYKTPKAINTISLSDYVKNEKKAIGKVEDSDAFWSSLFSKNSNYESLITFLGDKQSQASDFLKKISEGEQTFSEIFDIDKLATYYALINLFSNNEAREIGLLYNPETKLLEPLYLNTNHLGVLNTYVKDEKIDHLLFFEAYLKKLQEISEIDLKKLLQSDPDLPDRIKRFNYVNPEILFDSKVLSHNQHVIKKGINSSITIKAEFLSMDEKRFSVSIENLTIFPVEILGLNYRKKKTISTYEKQKIILKDETDKVVFRLPRSFENLFVHKKNKSAGFDFAKNIFDLRIAYKTLGLDSICYAEIVPYQPLENYYKDEDLFRREVDISKTDFVTVSASNKTIDFDSSFTLNSPLILPENYTVTAKPGVTINIVHGGKIISHSPLNFIGEKDNPIRIISKDKQGQGLLVLAEGRASTLKHVHFDGLTNPSHGMWSTTSAITFYESPVSFDCVIISNNTCEDAVNVVRTNFLMTNTFFKNTQSDAFDGDFVTGKISSCVFTDLGNDAIDVSGSDLDIYDVKIFRAGDKGLSAGEDSRIEAQKIQISNSEIAVAGKDLSTIKLKDIFIKDTKLGFTAFQKKSEFGPSEITVNQINMDSVEIKYLIEKASSLSMDGEKVKTEQNVKNRMYGVEFGRSSAETRERQQ</sequence>
<accession>A0ABT8LD19</accession>
<gene>
    <name evidence="2" type="ORF">QQ020_26530</name>
</gene>
<dbReference type="RefSeq" id="WP_346761000.1">
    <property type="nucleotide sequence ID" value="NZ_JAUJEB010000007.1"/>
</dbReference>
<evidence type="ECO:0000313" key="3">
    <source>
        <dbReference type="Proteomes" id="UP001172083"/>
    </source>
</evidence>
<dbReference type="Proteomes" id="UP001172083">
    <property type="component" value="Unassembled WGS sequence"/>
</dbReference>
<keyword evidence="1" id="KW-0472">Membrane</keyword>
<keyword evidence="3" id="KW-1185">Reference proteome</keyword>
<protein>
    <submittedName>
        <fullName evidence="2">Uncharacterized protein</fullName>
    </submittedName>
</protein>
<organism evidence="2 3">
    <name type="scientific">Agaribacillus aureus</name>
    <dbReference type="NCBI Taxonomy" id="3051825"/>
    <lineage>
        <taxon>Bacteria</taxon>
        <taxon>Pseudomonadati</taxon>
        <taxon>Bacteroidota</taxon>
        <taxon>Cytophagia</taxon>
        <taxon>Cytophagales</taxon>
        <taxon>Splendidivirgaceae</taxon>
        <taxon>Agaribacillus</taxon>
    </lineage>
</organism>
<name>A0ABT8LD19_9BACT</name>
<dbReference type="InterPro" id="IPR011050">
    <property type="entry name" value="Pectin_lyase_fold/virulence"/>
</dbReference>
<dbReference type="EMBL" id="JAUJEB010000007">
    <property type="protein sequence ID" value="MDN5215662.1"/>
    <property type="molecule type" value="Genomic_DNA"/>
</dbReference>
<keyword evidence="1" id="KW-0812">Transmembrane</keyword>